<name>A0A5E4DDZ6_MARMO</name>
<keyword evidence="3 5" id="KW-0106">Calcium</keyword>
<dbReference type="GO" id="GO:0007043">
    <property type="term" value="P:cell-cell junction assembly"/>
    <property type="evidence" value="ECO:0007669"/>
    <property type="project" value="TreeGrafter"/>
</dbReference>
<dbReference type="GO" id="GO:0005509">
    <property type="term" value="F:calcium ion binding"/>
    <property type="evidence" value="ECO:0007669"/>
    <property type="project" value="UniProtKB-UniRule"/>
</dbReference>
<evidence type="ECO:0000256" key="2">
    <source>
        <dbReference type="ARBA" id="ARBA00022737"/>
    </source>
</evidence>
<dbReference type="GO" id="GO:0016477">
    <property type="term" value="P:cell migration"/>
    <property type="evidence" value="ECO:0007669"/>
    <property type="project" value="TreeGrafter"/>
</dbReference>
<reference evidence="7" key="1">
    <citation type="submission" date="2019-04" db="EMBL/GenBank/DDBJ databases">
        <authorList>
            <person name="Alioto T."/>
            <person name="Alioto T."/>
        </authorList>
    </citation>
    <scope>NUCLEOTIDE SEQUENCE [LARGE SCALE GENOMIC DNA]</scope>
</reference>
<dbReference type="SMART" id="SM00112">
    <property type="entry name" value="CA"/>
    <property type="match status" value="1"/>
</dbReference>
<keyword evidence="8" id="KW-1185">Reference proteome</keyword>
<dbReference type="GO" id="GO:0045296">
    <property type="term" value="F:cadherin binding"/>
    <property type="evidence" value="ECO:0007669"/>
    <property type="project" value="TreeGrafter"/>
</dbReference>
<comment type="subcellular location">
    <subcellularLocation>
        <location evidence="1">Membrane</location>
    </subcellularLocation>
</comment>
<dbReference type="InterPro" id="IPR039808">
    <property type="entry name" value="Cadherin"/>
</dbReference>
<accession>A0A5E4DDZ6</accession>
<dbReference type="PROSITE" id="PS50268">
    <property type="entry name" value="CADHERIN_2"/>
    <property type="match status" value="1"/>
</dbReference>
<evidence type="ECO:0000256" key="5">
    <source>
        <dbReference type="PROSITE-ProRule" id="PRU00043"/>
    </source>
</evidence>
<evidence type="ECO:0000313" key="8">
    <source>
        <dbReference type="Proteomes" id="UP000335636"/>
    </source>
</evidence>
<dbReference type="InterPro" id="IPR002126">
    <property type="entry name" value="Cadherin-like_dom"/>
</dbReference>
<keyword evidence="2" id="KW-0677">Repeat</keyword>
<dbReference type="Pfam" id="PF00028">
    <property type="entry name" value="Cadherin"/>
    <property type="match status" value="1"/>
</dbReference>
<dbReference type="GO" id="GO:0007156">
    <property type="term" value="P:homophilic cell adhesion via plasma membrane adhesion molecules"/>
    <property type="evidence" value="ECO:0007669"/>
    <property type="project" value="InterPro"/>
</dbReference>
<dbReference type="GO" id="GO:0016339">
    <property type="term" value="P:calcium-dependent cell-cell adhesion via plasma membrane cell adhesion molecules"/>
    <property type="evidence" value="ECO:0007669"/>
    <property type="project" value="TreeGrafter"/>
</dbReference>
<dbReference type="AlphaFoldDB" id="A0A5E4DDZ6"/>
<dbReference type="GO" id="GO:0008013">
    <property type="term" value="F:beta-catenin binding"/>
    <property type="evidence" value="ECO:0007669"/>
    <property type="project" value="TreeGrafter"/>
</dbReference>
<dbReference type="EMBL" id="CABDUW010012623">
    <property type="protein sequence ID" value="VTJ91950.1"/>
    <property type="molecule type" value="Genomic_DNA"/>
</dbReference>
<organism evidence="7 8">
    <name type="scientific">Marmota monax</name>
    <name type="common">Woodchuck</name>
    <dbReference type="NCBI Taxonomy" id="9995"/>
    <lineage>
        <taxon>Eukaryota</taxon>
        <taxon>Metazoa</taxon>
        <taxon>Chordata</taxon>
        <taxon>Craniata</taxon>
        <taxon>Vertebrata</taxon>
        <taxon>Euteleostomi</taxon>
        <taxon>Mammalia</taxon>
        <taxon>Eutheria</taxon>
        <taxon>Euarchontoglires</taxon>
        <taxon>Glires</taxon>
        <taxon>Rodentia</taxon>
        <taxon>Sciuromorpha</taxon>
        <taxon>Sciuridae</taxon>
        <taxon>Xerinae</taxon>
        <taxon>Marmotini</taxon>
        <taxon>Marmota</taxon>
    </lineage>
</organism>
<evidence type="ECO:0000259" key="6">
    <source>
        <dbReference type="PROSITE" id="PS50268"/>
    </source>
</evidence>
<protein>
    <recommendedName>
        <fullName evidence="6">Cadherin domain-containing protein</fullName>
    </recommendedName>
</protein>
<dbReference type="SUPFAM" id="SSF49313">
    <property type="entry name" value="Cadherin-like"/>
    <property type="match status" value="1"/>
</dbReference>
<sequence>MYVNATDLDDPATPNGQLFYQIVIQLPNVNNVMYFQINNKTGEISLTQQGSQELDPVKNPSYNLVVSVQDMGGQTENSFSDTASVDINVKENIWKAPEPVEIEENSTAAHPLKITQVDPGTPSASYRNILAL</sequence>
<evidence type="ECO:0000256" key="4">
    <source>
        <dbReference type="ARBA" id="ARBA00023136"/>
    </source>
</evidence>
<gene>
    <name evidence="7" type="ORF">MONAX_5E023300</name>
</gene>
<evidence type="ECO:0000256" key="3">
    <source>
        <dbReference type="ARBA" id="ARBA00022837"/>
    </source>
</evidence>
<dbReference type="GO" id="GO:0000902">
    <property type="term" value="P:cell morphogenesis"/>
    <property type="evidence" value="ECO:0007669"/>
    <property type="project" value="TreeGrafter"/>
</dbReference>
<evidence type="ECO:0000256" key="1">
    <source>
        <dbReference type="ARBA" id="ARBA00004370"/>
    </source>
</evidence>
<comment type="caution">
    <text evidence="7">The sequence shown here is derived from an EMBL/GenBank/DDBJ whole genome shotgun (WGS) entry which is preliminary data.</text>
</comment>
<dbReference type="GO" id="GO:0034332">
    <property type="term" value="P:adherens junction organization"/>
    <property type="evidence" value="ECO:0007669"/>
    <property type="project" value="TreeGrafter"/>
</dbReference>
<dbReference type="InterPro" id="IPR015919">
    <property type="entry name" value="Cadherin-like_sf"/>
</dbReference>
<dbReference type="GO" id="GO:0044331">
    <property type="term" value="P:cell-cell adhesion mediated by cadherin"/>
    <property type="evidence" value="ECO:0007669"/>
    <property type="project" value="TreeGrafter"/>
</dbReference>
<dbReference type="PANTHER" id="PTHR24027:SF419">
    <property type="entry name" value="CADHERIN-17"/>
    <property type="match status" value="1"/>
</dbReference>
<dbReference type="GO" id="GO:0005912">
    <property type="term" value="C:adherens junction"/>
    <property type="evidence" value="ECO:0007669"/>
    <property type="project" value="TreeGrafter"/>
</dbReference>
<evidence type="ECO:0000313" key="7">
    <source>
        <dbReference type="EMBL" id="VTJ91950.1"/>
    </source>
</evidence>
<dbReference type="FunFam" id="2.60.40.60:FF:000188">
    <property type="entry name" value="Cadherin 17"/>
    <property type="match status" value="1"/>
</dbReference>
<feature type="domain" description="Cadherin" evidence="6">
    <location>
        <begin position="3"/>
        <end position="99"/>
    </location>
</feature>
<dbReference type="Proteomes" id="UP000335636">
    <property type="component" value="Unassembled WGS sequence"/>
</dbReference>
<keyword evidence="4" id="KW-0472">Membrane</keyword>
<dbReference type="PANTHER" id="PTHR24027">
    <property type="entry name" value="CADHERIN-23"/>
    <property type="match status" value="1"/>
</dbReference>
<dbReference type="Gene3D" id="2.60.40.60">
    <property type="entry name" value="Cadherins"/>
    <property type="match status" value="1"/>
</dbReference>
<proteinExistence type="predicted"/>
<dbReference type="GO" id="GO:0016342">
    <property type="term" value="C:catenin complex"/>
    <property type="evidence" value="ECO:0007669"/>
    <property type="project" value="TreeGrafter"/>
</dbReference>
<dbReference type="CDD" id="cd11304">
    <property type="entry name" value="Cadherin_repeat"/>
    <property type="match status" value="1"/>
</dbReference>